<dbReference type="InterPro" id="IPR015943">
    <property type="entry name" value="WD40/YVTN_repeat-like_dom_sf"/>
</dbReference>
<sequence>MPPPTKRLSFPARTKGAITRLILSQSRIIVSSEDGSIRVFSALTGDELHVLEGHTGGVWALEVCSRKLSATSSLTSSDNSRSRSRSQSQSHDTVLVSGGSTDQTVRVWDLASGENTHVFVGHTATVRCLAVVYPTRDEGAGTEEMHPLIVTGSRDKTLRVWRLPGEDEPKYKAPSVAVDASADGSPNSEDISDNPYGLHVLKGHTAAVRALAADGRIAASGSYDSTVRVWDLVTGESMWELTGHMGKACVPPLPVYAVVLDPPRKQVCSSSMDGTVRIWSTETGAAIHTLIGHCSLIGLLTLSSTTLISAAADATMRAWDLTTGALQDTHSTPYHDAITCIQRCENKVVYGAGGSAGMWSIGGGSLVEDLLTGVRSVWQVAFDGRMCAAGVDRGSGAYIDVWGLEEEKVLEAEAAVEA</sequence>
<feature type="repeat" description="WD" evidence="3">
    <location>
        <begin position="255"/>
        <end position="289"/>
    </location>
</feature>
<evidence type="ECO:0000256" key="2">
    <source>
        <dbReference type="ARBA" id="ARBA00022737"/>
    </source>
</evidence>
<dbReference type="GO" id="GO:0005634">
    <property type="term" value="C:nucleus"/>
    <property type="evidence" value="ECO:0007669"/>
    <property type="project" value="TreeGrafter"/>
</dbReference>
<reference evidence="6" key="1">
    <citation type="journal article" date="2014" name="Proc. Natl. Acad. Sci. U.S.A.">
        <title>Extensive sampling of basidiomycete genomes demonstrates inadequacy of the white-rot/brown-rot paradigm for wood decay fungi.</title>
        <authorList>
            <person name="Riley R."/>
            <person name="Salamov A.A."/>
            <person name="Brown D.W."/>
            <person name="Nagy L.G."/>
            <person name="Floudas D."/>
            <person name="Held B.W."/>
            <person name="Levasseur A."/>
            <person name="Lombard V."/>
            <person name="Morin E."/>
            <person name="Otillar R."/>
            <person name="Lindquist E.A."/>
            <person name="Sun H."/>
            <person name="LaButti K.M."/>
            <person name="Schmutz J."/>
            <person name="Jabbour D."/>
            <person name="Luo H."/>
            <person name="Baker S.E."/>
            <person name="Pisabarro A.G."/>
            <person name="Walton J.D."/>
            <person name="Blanchette R.A."/>
            <person name="Henrissat B."/>
            <person name="Martin F."/>
            <person name="Cullen D."/>
            <person name="Hibbett D.S."/>
            <person name="Grigoriev I.V."/>
        </authorList>
    </citation>
    <scope>NUCLEOTIDE SEQUENCE [LARGE SCALE GENOMIC DNA]</scope>
    <source>
        <strain evidence="6">FD-172 SS1</strain>
    </source>
</reference>
<dbReference type="PROSITE" id="PS00678">
    <property type="entry name" value="WD_REPEATS_1"/>
    <property type="match status" value="2"/>
</dbReference>
<name>A0A067MF84_BOTB1</name>
<keyword evidence="2" id="KW-0677">Repeat</keyword>
<dbReference type="CDD" id="cd00200">
    <property type="entry name" value="WD40"/>
    <property type="match status" value="1"/>
</dbReference>
<dbReference type="PRINTS" id="PR00320">
    <property type="entry name" value="GPROTEINBRPT"/>
</dbReference>
<dbReference type="OrthoDB" id="190105at2759"/>
<dbReference type="Pfam" id="PF00400">
    <property type="entry name" value="WD40"/>
    <property type="match status" value="4"/>
</dbReference>
<evidence type="ECO:0000256" key="1">
    <source>
        <dbReference type="ARBA" id="ARBA00022574"/>
    </source>
</evidence>
<dbReference type="STRING" id="930990.A0A067MF84"/>
<accession>A0A067MF84</accession>
<evidence type="ECO:0000256" key="3">
    <source>
        <dbReference type="PROSITE-ProRule" id="PRU00221"/>
    </source>
</evidence>
<organism evidence="5 6">
    <name type="scientific">Botryobasidium botryosum (strain FD-172 SS1)</name>
    <dbReference type="NCBI Taxonomy" id="930990"/>
    <lineage>
        <taxon>Eukaryota</taxon>
        <taxon>Fungi</taxon>
        <taxon>Dikarya</taxon>
        <taxon>Basidiomycota</taxon>
        <taxon>Agaricomycotina</taxon>
        <taxon>Agaricomycetes</taxon>
        <taxon>Cantharellales</taxon>
        <taxon>Botryobasidiaceae</taxon>
        <taxon>Botryobasidium</taxon>
    </lineage>
</organism>
<evidence type="ECO:0000256" key="4">
    <source>
        <dbReference type="SAM" id="MobiDB-lite"/>
    </source>
</evidence>
<dbReference type="PROSITE" id="PS50294">
    <property type="entry name" value="WD_REPEATS_REGION"/>
    <property type="match status" value="1"/>
</dbReference>
<dbReference type="PANTHER" id="PTHR19849">
    <property type="entry name" value="PHOSPHOLIPASE A-2-ACTIVATING PROTEIN"/>
    <property type="match status" value="1"/>
</dbReference>
<dbReference type="AlphaFoldDB" id="A0A067MF84"/>
<dbReference type="EMBL" id="KL198066">
    <property type="protein sequence ID" value="KDQ10542.1"/>
    <property type="molecule type" value="Genomic_DNA"/>
</dbReference>
<dbReference type="InterPro" id="IPR001680">
    <property type="entry name" value="WD40_rpt"/>
</dbReference>
<dbReference type="InterPro" id="IPR020472">
    <property type="entry name" value="WD40_PAC1"/>
</dbReference>
<proteinExistence type="predicted"/>
<feature type="repeat" description="WD" evidence="3">
    <location>
        <begin position="148"/>
        <end position="163"/>
    </location>
</feature>
<dbReference type="Proteomes" id="UP000027195">
    <property type="component" value="Unassembled WGS sequence"/>
</dbReference>
<dbReference type="GO" id="GO:0043130">
    <property type="term" value="F:ubiquitin binding"/>
    <property type="evidence" value="ECO:0007669"/>
    <property type="project" value="TreeGrafter"/>
</dbReference>
<dbReference type="GO" id="GO:0010992">
    <property type="term" value="P:ubiquitin recycling"/>
    <property type="evidence" value="ECO:0007669"/>
    <property type="project" value="TreeGrafter"/>
</dbReference>
<evidence type="ECO:0000313" key="5">
    <source>
        <dbReference type="EMBL" id="KDQ10542.1"/>
    </source>
</evidence>
<dbReference type="SMART" id="SM00320">
    <property type="entry name" value="WD40"/>
    <property type="match status" value="6"/>
</dbReference>
<dbReference type="InterPro" id="IPR019775">
    <property type="entry name" value="WD40_repeat_CS"/>
</dbReference>
<dbReference type="InParanoid" id="A0A067MF84"/>
<keyword evidence="6" id="KW-1185">Reference proteome</keyword>
<feature type="region of interest" description="Disordered" evidence="4">
    <location>
        <begin position="72"/>
        <end position="98"/>
    </location>
</feature>
<dbReference type="PROSITE" id="PS50082">
    <property type="entry name" value="WD_REPEATS_2"/>
    <property type="match status" value="5"/>
</dbReference>
<dbReference type="GO" id="GO:0005737">
    <property type="term" value="C:cytoplasm"/>
    <property type="evidence" value="ECO:0007669"/>
    <property type="project" value="TreeGrafter"/>
</dbReference>
<gene>
    <name evidence="5" type="ORF">BOTBODRAFT_46928</name>
</gene>
<keyword evidence="1 3" id="KW-0853">WD repeat</keyword>
<dbReference type="PANTHER" id="PTHR19849:SF1">
    <property type="entry name" value="F-BOX_WD REPEAT-CONTAINING PROTEIN 7"/>
    <property type="match status" value="1"/>
</dbReference>
<dbReference type="Gene3D" id="2.130.10.10">
    <property type="entry name" value="YVTN repeat-like/Quinoprotein amine dehydrogenase"/>
    <property type="match status" value="1"/>
</dbReference>
<protein>
    <submittedName>
        <fullName evidence="5">Uncharacterized protein</fullName>
    </submittedName>
</protein>
<dbReference type="GO" id="GO:0043161">
    <property type="term" value="P:proteasome-mediated ubiquitin-dependent protein catabolic process"/>
    <property type="evidence" value="ECO:0007669"/>
    <property type="project" value="TreeGrafter"/>
</dbReference>
<feature type="compositionally biased region" description="Low complexity" evidence="4">
    <location>
        <begin position="72"/>
        <end position="90"/>
    </location>
</feature>
<dbReference type="HOGENOM" id="CLU_000288_103_3_1"/>
<evidence type="ECO:0000313" key="6">
    <source>
        <dbReference type="Proteomes" id="UP000027195"/>
    </source>
</evidence>
<dbReference type="SUPFAM" id="SSF50978">
    <property type="entry name" value="WD40 repeat-like"/>
    <property type="match status" value="1"/>
</dbReference>
<dbReference type="InterPro" id="IPR036322">
    <property type="entry name" value="WD40_repeat_dom_sf"/>
</dbReference>
<feature type="repeat" description="WD" evidence="3">
    <location>
        <begin position="95"/>
        <end position="118"/>
    </location>
</feature>
<feature type="repeat" description="WD" evidence="3">
    <location>
        <begin position="290"/>
        <end position="329"/>
    </location>
</feature>
<feature type="repeat" description="WD" evidence="3">
    <location>
        <begin position="201"/>
        <end position="240"/>
    </location>
</feature>